<evidence type="ECO:0000259" key="2">
    <source>
        <dbReference type="Pfam" id="PF19089"/>
    </source>
</evidence>
<feature type="domain" description="DUF5777" evidence="2">
    <location>
        <begin position="44"/>
        <end position="286"/>
    </location>
</feature>
<evidence type="ECO:0000313" key="4">
    <source>
        <dbReference type="Proteomes" id="UP000649799"/>
    </source>
</evidence>
<keyword evidence="1" id="KW-0732">Signal</keyword>
<name>A0ABX0H7I0_9BACT</name>
<proteinExistence type="predicted"/>
<evidence type="ECO:0000313" key="3">
    <source>
        <dbReference type="EMBL" id="NHE56343.1"/>
    </source>
</evidence>
<evidence type="ECO:0000256" key="1">
    <source>
        <dbReference type="SAM" id="SignalP"/>
    </source>
</evidence>
<dbReference type="RefSeq" id="WP_166144072.1">
    <property type="nucleotide sequence ID" value="NZ_JAANYN010000002.1"/>
</dbReference>
<reference evidence="3 4" key="1">
    <citation type="submission" date="2020-03" db="EMBL/GenBank/DDBJ databases">
        <title>Cyclobacterium plantarum sp. nov., a marine bacterium isolated from a coastal-marine wetland.</title>
        <authorList>
            <person name="Sanchez-Porro C."/>
            <person name="Ventosa A."/>
            <person name="Amoozegar M."/>
        </authorList>
    </citation>
    <scope>NUCLEOTIDE SEQUENCE [LARGE SCALE GENOMIC DNA]</scope>
    <source>
        <strain evidence="3 4">GBPx2</strain>
    </source>
</reference>
<keyword evidence="4" id="KW-1185">Reference proteome</keyword>
<dbReference type="Proteomes" id="UP000649799">
    <property type="component" value="Unassembled WGS sequence"/>
</dbReference>
<sequence>MKNKILVISLIFYFLFLSTSAQDNLLDQLREENETEWNTPTSTFKAIRLINGHTVETREKGNLEFLISHRFGRINSGAYQFFGMDQANMRLGLDYAWEDWLSLGIGRNSFNKVYDGFVKIRLYQQSQGKIKLPVTLVWLSNASINTIRRPEIPMNLNRKLQYAHQLLVASKLNQKASIQLMPTYIHRNLVRERTDPNALLAMGAGVSYQIAKSIHLNIEYYHRFKEQENENTHPLAIGVDIETGGHVFQLHLTNAQQMTETGFIPSTTGDFFNGDIHFGFNITRNFQLKNTRPVKK</sequence>
<protein>
    <recommendedName>
        <fullName evidence="2">DUF5777 domain-containing protein</fullName>
    </recommendedName>
</protein>
<dbReference type="Pfam" id="PF19089">
    <property type="entry name" value="DUF5777"/>
    <property type="match status" value="1"/>
</dbReference>
<organism evidence="3 4">
    <name type="scientific">Cyclobacterium plantarum</name>
    <dbReference type="NCBI Taxonomy" id="2716263"/>
    <lineage>
        <taxon>Bacteria</taxon>
        <taxon>Pseudomonadati</taxon>
        <taxon>Bacteroidota</taxon>
        <taxon>Cytophagia</taxon>
        <taxon>Cytophagales</taxon>
        <taxon>Cyclobacteriaceae</taxon>
        <taxon>Cyclobacterium</taxon>
    </lineage>
</organism>
<feature type="chain" id="PRO_5045971189" description="DUF5777 domain-containing protein" evidence="1">
    <location>
        <begin position="22"/>
        <end position="296"/>
    </location>
</feature>
<gene>
    <name evidence="3" type="ORF">G9Q97_05900</name>
</gene>
<feature type="signal peptide" evidence="1">
    <location>
        <begin position="1"/>
        <end position="21"/>
    </location>
</feature>
<dbReference type="InterPro" id="IPR045916">
    <property type="entry name" value="DUF5777"/>
</dbReference>
<comment type="caution">
    <text evidence="3">The sequence shown here is derived from an EMBL/GenBank/DDBJ whole genome shotgun (WGS) entry which is preliminary data.</text>
</comment>
<accession>A0ABX0H7I0</accession>
<dbReference type="EMBL" id="JAANYN010000002">
    <property type="protein sequence ID" value="NHE56343.1"/>
    <property type="molecule type" value="Genomic_DNA"/>
</dbReference>